<dbReference type="Proteomes" id="UP000807342">
    <property type="component" value="Unassembled WGS sequence"/>
</dbReference>
<dbReference type="AlphaFoldDB" id="A0A9P5WZ17"/>
<dbReference type="EMBL" id="MU152595">
    <property type="protein sequence ID" value="KAF9440360.1"/>
    <property type="molecule type" value="Genomic_DNA"/>
</dbReference>
<gene>
    <name evidence="1" type="ORF">P691DRAFT_782554</name>
</gene>
<protein>
    <submittedName>
        <fullName evidence="1">Uncharacterized protein</fullName>
    </submittedName>
</protein>
<comment type="caution">
    <text evidence="1">The sequence shown here is derived from an EMBL/GenBank/DDBJ whole genome shotgun (WGS) entry which is preliminary data.</text>
</comment>
<dbReference type="OrthoDB" id="3270336at2759"/>
<reference evidence="1" key="1">
    <citation type="submission" date="2020-11" db="EMBL/GenBank/DDBJ databases">
        <authorList>
            <consortium name="DOE Joint Genome Institute"/>
            <person name="Ahrendt S."/>
            <person name="Riley R."/>
            <person name="Andreopoulos W."/>
            <person name="Labutti K."/>
            <person name="Pangilinan J."/>
            <person name="Ruiz-Duenas F.J."/>
            <person name="Barrasa J.M."/>
            <person name="Sanchez-Garcia M."/>
            <person name="Camarero S."/>
            <person name="Miyauchi S."/>
            <person name="Serrano A."/>
            <person name="Linde D."/>
            <person name="Babiker R."/>
            <person name="Drula E."/>
            <person name="Ayuso-Fernandez I."/>
            <person name="Pacheco R."/>
            <person name="Padilla G."/>
            <person name="Ferreira P."/>
            <person name="Barriuso J."/>
            <person name="Kellner H."/>
            <person name="Castanera R."/>
            <person name="Alfaro M."/>
            <person name="Ramirez L."/>
            <person name="Pisabarro A.G."/>
            <person name="Kuo A."/>
            <person name="Tritt A."/>
            <person name="Lipzen A."/>
            <person name="He G."/>
            <person name="Yan M."/>
            <person name="Ng V."/>
            <person name="Cullen D."/>
            <person name="Martin F."/>
            <person name="Rosso M.-N."/>
            <person name="Henrissat B."/>
            <person name="Hibbett D."/>
            <person name="Martinez A.T."/>
            <person name="Grigoriev I.V."/>
        </authorList>
    </citation>
    <scope>NUCLEOTIDE SEQUENCE</scope>
    <source>
        <strain evidence="1">MF-IS2</strain>
    </source>
</reference>
<proteinExistence type="predicted"/>
<keyword evidence="2" id="KW-1185">Reference proteome</keyword>
<sequence>MSAAVYVWDWDLEDNFVQELVLKSDREEMLEGFREQEKQYDPYFNKWDCCYEWGRDREDTPDSAGISYVNIQVPTTENAEQCMDSNGEQVQCEVLKTLLNHFRFVPPIPLPSSFTEFTSDSDFKSLISALGLHGIEASNDFFKMPTGKLCASFFRSFVGRSDKLLKPDLWDLSKDNRQTLCFSKHLSSIITMENGTEALYVFDFESSSTVLWKLGVLSASAALYVCCLPEGMSEEELAWELVQNGICFHTLQRHDTLDPAPTEKLAATMVPMRLSGHVFNKKDYDFYERQCQSLFSLRGGFVWRIASKYISFAEAVRGPWGTCDAMNETFIVKDSNGIEYIDNDLTDDKLEVLCGVYRMFTGVGMDIAKLLWYPLAGSFEGSSEDFG</sequence>
<evidence type="ECO:0000313" key="2">
    <source>
        <dbReference type="Proteomes" id="UP000807342"/>
    </source>
</evidence>
<organism evidence="1 2">
    <name type="scientific">Macrolepiota fuliginosa MF-IS2</name>
    <dbReference type="NCBI Taxonomy" id="1400762"/>
    <lineage>
        <taxon>Eukaryota</taxon>
        <taxon>Fungi</taxon>
        <taxon>Dikarya</taxon>
        <taxon>Basidiomycota</taxon>
        <taxon>Agaricomycotina</taxon>
        <taxon>Agaricomycetes</taxon>
        <taxon>Agaricomycetidae</taxon>
        <taxon>Agaricales</taxon>
        <taxon>Agaricineae</taxon>
        <taxon>Agaricaceae</taxon>
        <taxon>Macrolepiota</taxon>
    </lineage>
</organism>
<evidence type="ECO:0000313" key="1">
    <source>
        <dbReference type="EMBL" id="KAF9440360.1"/>
    </source>
</evidence>
<name>A0A9P5WZ17_9AGAR</name>
<accession>A0A9P5WZ17</accession>